<dbReference type="EMBL" id="JAQQBS010001423">
    <property type="protein sequence ID" value="KAK0160984.1"/>
    <property type="molecule type" value="Genomic_DNA"/>
</dbReference>
<feature type="compositionally biased region" description="Basic and acidic residues" evidence="1">
    <location>
        <begin position="25"/>
        <end position="35"/>
    </location>
</feature>
<proteinExistence type="predicted"/>
<sequence>MRRIQKIKYWFQNQHKNNSSLSKRPSIEIPHHHPGDSPPILIHPPESTFIKNDATLETLRIISSAQQVNINNPQKNTSTFNLIFNRTITSISSVSYSFIPIIHNRELGMYRS</sequence>
<organism evidence="2 3">
    <name type="scientific">Microctonus aethiopoides</name>
    <dbReference type="NCBI Taxonomy" id="144406"/>
    <lineage>
        <taxon>Eukaryota</taxon>
        <taxon>Metazoa</taxon>
        <taxon>Ecdysozoa</taxon>
        <taxon>Arthropoda</taxon>
        <taxon>Hexapoda</taxon>
        <taxon>Insecta</taxon>
        <taxon>Pterygota</taxon>
        <taxon>Neoptera</taxon>
        <taxon>Endopterygota</taxon>
        <taxon>Hymenoptera</taxon>
        <taxon>Apocrita</taxon>
        <taxon>Ichneumonoidea</taxon>
        <taxon>Braconidae</taxon>
        <taxon>Euphorinae</taxon>
        <taxon>Microctonus</taxon>
    </lineage>
</organism>
<evidence type="ECO:0000313" key="3">
    <source>
        <dbReference type="Proteomes" id="UP001168990"/>
    </source>
</evidence>
<dbReference type="Proteomes" id="UP001168990">
    <property type="component" value="Unassembled WGS sequence"/>
</dbReference>
<accession>A0AA39CB66</accession>
<keyword evidence="3" id="KW-1185">Reference proteome</keyword>
<evidence type="ECO:0000256" key="1">
    <source>
        <dbReference type="SAM" id="MobiDB-lite"/>
    </source>
</evidence>
<comment type="caution">
    <text evidence="2">The sequence shown here is derived from an EMBL/GenBank/DDBJ whole genome shotgun (WGS) entry which is preliminary data.</text>
</comment>
<evidence type="ECO:0000313" key="2">
    <source>
        <dbReference type="EMBL" id="KAK0160984.1"/>
    </source>
</evidence>
<reference evidence="2" key="1">
    <citation type="journal article" date="2023" name="bioRxiv">
        <title>Scaffold-level genome assemblies of two parasitoid biocontrol wasps reveal the parthenogenesis mechanism and an associated novel virus.</title>
        <authorList>
            <person name="Inwood S."/>
            <person name="Skelly J."/>
            <person name="Guhlin J."/>
            <person name="Harrop T."/>
            <person name="Goldson S."/>
            <person name="Dearden P."/>
        </authorList>
    </citation>
    <scope>NUCLEOTIDE SEQUENCE</scope>
    <source>
        <strain evidence="2">Irish</strain>
        <tissue evidence="2">Whole body</tissue>
    </source>
</reference>
<reference evidence="2" key="2">
    <citation type="submission" date="2023-03" db="EMBL/GenBank/DDBJ databases">
        <authorList>
            <person name="Inwood S.N."/>
            <person name="Skelly J.G."/>
            <person name="Guhlin J."/>
            <person name="Harrop T.W.R."/>
            <person name="Goldson S.G."/>
            <person name="Dearden P.K."/>
        </authorList>
    </citation>
    <scope>NUCLEOTIDE SEQUENCE</scope>
    <source>
        <strain evidence="2">Irish</strain>
        <tissue evidence="2">Whole body</tissue>
    </source>
</reference>
<name>A0AA39CB66_9HYME</name>
<feature type="region of interest" description="Disordered" evidence="1">
    <location>
        <begin position="15"/>
        <end position="41"/>
    </location>
</feature>
<gene>
    <name evidence="2" type="ORF">PV328_008326</name>
</gene>
<protein>
    <submittedName>
        <fullName evidence="2">Uncharacterized protein</fullName>
    </submittedName>
</protein>
<dbReference type="AlphaFoldDB" id="A0AA39CB66"/>